<name>A0AAV4UFU0_9ARAC</name>
<keyword evidence="3" id="KW-1185">Reference proteome</keyword>
<sequence length="218" mass="25329">MDFEHHYVRSPSLLRYGKLHIARLLYFVKHDEQQKKRTGAYLRSRTSVSAPSLPDILNCQVRMSFHRDILTCDLSVSHPTFNPKCTLRAKYGRFANESHSANSFEISQISSDKELQEWSETDSESEWSEASQSSTDSEIEELEKEIQELKSLYKFRETTRNPRIMYRRQRGHTGYTKISKDGVLQLKAILRAHLKSSAKMSLLHNLQKEDNSQSTSED</sequence>
<evidence type="ECO:0000313" key="3">
    <source>
        <dbReference type="Proteomes" id="UP001054837"/>
    </source>
</evidence>
<comment type="caution">
    <text evidence="2">The sequence shown here is derived from an EMBL/GenBank/DDBJ whole genome shotgun (WGS) entry which is preliminary data.</text>
</comment>
<dbReference type="EMBL" id="BPLQ01011207">
    <property type="protein sequence ID" value="GIY56619.1"/>
    <property type="molecule type" value="Genomic_DNA"/>
</dbReference>
<evidence type="ECO:0000256" key="1">
    <source>
        <dbReference type="SAM" id="MobiDB-lite"/>
    </source>
</evidence>
<organism evidence="2 3">
    <name type="scientific">Caerostris darwini</name>
    <dbReference type="NCBI Taxonomy" id="1538125"/>
    <lineage>
        <taxon>Eukaryota</taxon>
        <taxon>Metazoa</taxon>
        <taxon>Ecdysozoa</taxon>
        <taxon>Arthropoda</taxon>
        <taxon>Chelicerata</taxon>
        <taxon>Arachnida</taxon>
        <taxon>Araneae</taxon>
        <taxon>Araneomorphae</taxon>
        <taxon>Entelegynae</taxon>
        <taxon>Araneoidea</taxon>
        <taxon>Araneidae</taxon>
        <taxon>Caerostris</taxon>
    </lineage>
</organism>
<protein>
    <submittedName>
        <fullName evidence="2">Uncharacterized protein</fullName>
    </submittedName>
</protein>
<accession>A0AAV4UFU0</accession>
<reference evidence="2 3" key="1">
    <citation type="submission" date="2021-06" db="EMBL/GenBank/DDBJ databases">
        <title>Caerostris darwini draft genome.</title>
        <authorList>
            <person name="Kono N."/>
            <person name="Arakawa K."/>
        </authorList>
    </citation>
    <scope>NUCLEOTIDE SEQUENCE [LARGE SCALE GENOMIC DNA]</scope>
</reference>
<proteinExistence type="predicted"/>
<gene>
    <name evidence="2" type="ORF">CDAR_98281</name>
</gene>
<dbReference type="Proteomes" id="UP001054837">
    <property type="component" value="Unassembled WGS sequence"/>
</dbReference>
<evidence type="ECO:0000313" key="2">
    <source>
        <dbReference type="EMBL" id="GIY56619.1"/>
    </source>
</evidence>
<feature type="region of interest" description="Disordered" evidence="1">
    <location>
        <begin position="120"/>
        <end position="140"/>
    </location>
</feature>
<dbReference type="AlphaFoldDB" id="A0AAV4UFU0"/>